<dbReference type="CTD" id="20238010"/>
<feature type="signal peptide" evidence="1">
    <location>
        <begin position="1"/>
        <end position="19"/>
    </location>
</feature>
<dbReference type="AlphaFoldDB" id="V4AJF9"/>
<reference evidence="2 3" key="1">
    <citation type="journal article" date="2013" name="Nature">
        <title>Insights into bilaterian evolution from three spiralian genomes.</title>
        <authorList>
            <person name="Simakov O."/>
            <person name="Marletaz F."/>
            <person name="Cho S.J."/>
            <person name="Edsinger-Gonzales E."/>
            <person name="Havlak P."/>
            <person name="Hellsten U."/>
            <person name="Kuo D.H."/>
            <person name="Larsson T."/>
            <person name="Lv J."/>
            <person name="Arendt D."/>
            <person name="Savage R."/>
            <person name="Osoegawa K."/>
            <person name="de Jong P."/>
            <person name="Grimwood J."/>
            <person name="Chapman J.A."/>
            <person name="Shapiro H."/>
            <person name="Aerts A."/>
            <person name="Otillar R.P."/>
            <person name="Terry A.Y."/>
            <person name="Boore J.L."/>
            <person name="Grigoriev I.V."/>
            <person name="Lindberg D.R."/>
            <person name="Seaver E.C."/>
            <person name="Weisblat D.A."/>
            <person name="Putnam N.H."/>
            <person name="Rokhsar D.S."/>
        </authorList>
    </citation>
    <scope>NUCLEOTIDE SEQUENCE [LARGE SCALE GENOMIC DNA]</scope>
</reference>
<dbReference type="RefSeq" id="XP_009051851.1">
    <property type="nucleotide sequence ID" value="XM_009053603.1"/>
</dbReference>
<sequence length="637" mass="72261">MLYKVLIWSILVMLKLTNCVEFSFYSTDARGNNTIHLRSGSTTGTVVRLGGGKTVSFHFCLRQKTTVFVKDIVFSNDGKADECFLYLDDFLISSFASRDLTSWGTRWNVFENATINKGLELLRGWHVLKLKLAAGDALEIDRVQADFSDQRLSKDLLDCSLMCQSTQPYIAHGNTYLPQHGVASQSSYPTKCAEEDNVKIPIVLQGILEYSVTATLPTYRSFENRRGKNTAGCSFLPHTYWTFKNVVLPSRVTSYEDDSAVMTIMNESTLPKWSKIATITFALRGQSEGHIDANIGSILTILIEPVNTIVAAEVTVNGRAGSKLNLPTFAFLPGERLKNVSIPDFTWSETLDNIVTLSFTTQDDASIITVAELRLERRPMKPERTQMVFFNEKIIVEVVYMDFWWRAPESMNITMAPNGLPEAKSYDGVAYFRISRPVPWSKKSFAQIFVMYQDGNVRLLQLPPPGLDWIPFGTSVIIGATDPYDHRPYAPISNVQIDPINSIMYVWYNDGNYAEIRLVSALEETQIVVSNLRFTQDMSSHPFATFRSMYVEDGFSDCDSIIIDGQDSYHIMDNWLPKSGKSFMCFRRCESKHLTLSPDILLKIIKTKYGHVHTWWKPFLNLQKLPGTPAYQFHRFS</sequence>
<gene>
    <name evidence="2" type="ORF">LOTGIDRAFT_159264</name>
</gene>
<dbReference type="EMBL" id="KB201305">
    <property type="protein sequence ID" value="ESO97242.1"/>
    <property type="molecule type" value="Genomic_DNA"/>
</dbReference>
<organism evidence="2 3">
    <name type="scientific">Lottia gigantea</name>
    <name type="common">Giant owl limpet</name>
    <dbReference type="NCBI Taxonomy" id="225164"/>
    <lineage>
        <taxon>Eukaryota</taxon>
        <taxon>Metazoa</taxon>
        <taxon>Spiralia</taxon>
        <taxon>Lophotrochozoa</taxon>
        <taxon>Mollusca</taxon>
        <taxon>Gastropoda</taxon>
        <taxon>Patellogastropoda</taxon>
        <taxon>Lottioidea</taxon>
        <taxon>Lottiidae</taxon>
        <taxon>Lottia</taxon>
    </lineage>
</organism>
<dbReference type="Proteomes" id="UP000030746">
    <property type="component" value="Unassembled WGS sequence"/>
</dbReference>
<dbReference type="GeneID" id="20238010"/>
<evidence type="ECO:0000313" key="2">
    <source>
        <dbReference type="EMBL" id="ESO97242.1"/>
    </source>
</evidence>
<dbReference type="HOGENOM" id="CLU_429787_0_0_1"/>
<dbReference type="OrthoDB" id="6088294at2759"/>
<dbReference type="KEGG" id="lgi:LOTGIDRAFT_159264"/>
<dbReference type="OMA" id="TIRSMYV"/>
<proteinExistence type="predicted"/>
<evidence type="ECO:0000313" key="3">
    <source>
        <dbReference type="Proteomes" id="UP000030746"/>
    </source>
</evidence>
<evidence type="ECO:0000256" key="1">
    <source>
        <dbReference type="SAM" id="SignalP"/>
    </source>
</evidence>
<accession>V4AJF9</accession>
<feature type="chain" id="PRO_5004717257" evidence="1">
    <location>
        <begin position="20"/>
        <end position="637"/>
    </location>
</feature>
<keyword evidence="1" id="KW-0732">Signal</keyword>
<protein>
    <submittedName>
        <fullName evidence="2">Uncharacterized protein</fullName>
    </submittedName>
</protein>
<name>V4AJF9_LOTGI</name>
<keyword evidence="3" id="KW-1185">Reference proteome</keyword>